<protein>
    <submittedName>
        <fullName evidence="5">CDP-alcohol phosphatidyltransferase family protein</fullName>
    </submittedName>
</protein>
<gene>
    <name evidence="5" type="ORF">QRT04_11595</name>
</gene>
<evidence type="ECO:0000256" key="4">
    <source>
        <dbReference type="SAM" id="Phobius"/>
    </source>
</evidence>
<feature type="transmembrane region" description="Helical" evidence="4">
    <location>
        <begin position="93"/>
        <end position="119"/>
    </location>
</feature>
<evidence type="ECO:0000256" key="3">
    <source>
        <dbReference type="SAM" id="MobiDB-lite"/>
    </source>
</evidence>
<dbReference type="Proteomes" id="UP001529338">
    <property type="component" value="Unassembled WGS sequence"/>
</dbReference>
<comment type="caution">
    <text evidence="5">The sequence shown here is derived from an EMBL/GenBank/DDBJ whole genome shotgun (WGS) entry which is preliminary data.</text>
</comment>
<feature type="transmembrane region" description="Helical" evidence="4">
    <location>
        <begin position="212"/>
        <end position="234"/>
    </location>
</feature>
<dbReference type="Pfam" id="PF01066">
    <property type="entry name" value="CDP-OH_P_transf"/>
    <property type="match status" value="1"/>
</dbReference>
<dbReference type="EMBL" id="JAUCGQ010000001">
    <property type="protein sequence ID" value="MDM7855572.1"/>
    <property type="molecule type" value="Genomic_DNA"/>
</dbReference>
<evidence type="ECO:0000313" key="6">
    <source>
        <dbReference type="Proteomes" id="UP001529338"/>
    </source>
</evidence>
<evidence type="ECO:0000256" key="1">
    <source>
        <dbReference type="ARBA" id="ARBA00022679"/>
    </source>
</evidence>
<name>A0ABT7SJ42_9CELL</name>
<keyword evidence="1 2" id="KW-0808">Transferase</keyword>
<sequence length="268" mass="28209">MTDLHDAAPEESAPDAREGATADATGNPRRREPYRTTLARLASAQKAAARSAPAYSRFVNRRLGRLLAAGAYRLGLTPNQVTGLSAVATFAGIALLVLFPASVGLGVAVTACLVLGYALDSADGQVARLTGTGSPAGEWLDHMVDATKIATMPLALAVGFYRFDTVSRGWLLVPLLHAVAGSVLFFGMILTEQMRRAAGRASVAATGGRLPWLRSALVVPTDYGVLCLAFLLLGAPTVFMTVYTALVVCTALFVVAAAAKWYRELRSL</sequence>
<dbReference type="InterPro" id="IPR000462">
    <property type="entry name" value="CDP-OH_P_trans"/>
</dbReference>
<keyword evidence="4" id="KW-1133">Transmembrane helix</keyword>
<feature type="region of interest" description="Disordered" evidence="3">
    <location>
        <begin position="1"/>
        <end position="33"/>
    </location>
</feature>
<dbReference type="InterPro" id="IPR048254">
    <property type="entry name" value="CDP_ALCOHOL_P_TRANSF_CS"/>
</dbReference>
<comment type="similarity">
    <text evidence="2">Belongs to the CDP-alcohol phosphatidyltransferase class-I family.</text>
</comment>
<dbReference type="Gene3D" id="1.20.120.1760">
    <property type="match status" value="1"/>
</dbReference>
<dbReference type="RefSeq" id="WP_289455410.1">
    <property type="nucleotide sequence ID" value="NZ_JAUCGQ010000001.1"/>
</dbReference>
<keyword evidence="4" id="KW-0812">Transmembrane</keyword>
<feature type="compositionally biased region" description="Basic and acidic residues" evidence="3">
    <location>
        <begin position="1"/>
        <end position="20"/>
    </location>
</feature>
<feature type="transmembrane region" description="Helical" evidence="4">
    <location>
        <begin position="170"/>
        <end position="191"/>
    </location>
</feature>
<keyword evidence="4" id="KW-0472">Membrane</keyword>
<evidence type="ECO:0000256" key="2">
    <source>
        <dbReference type="RuleBase" id="RU003750"/>
    </source>
</evidence>
<organism evidence="5 6">
    <name type="scientific">Cellulomonas alba</name>
    <dbReference type="NCBI Taxonomy" id="3053467"/>
    <lineage>
        <taxon>Bacteria</taxon>
        <taxon>Bacillati</taxon>
        <taxon>Actinomycetota</taxon>
        <taxon>Actinomycetes</taxon>
        <taxon>Micrococcales</taxon>
        <taxon>Cellulomonadaceae</taxon>
        <taxon>Cellulomonas</taxon>
    </lineage>
</organism>
<dbReference type="PROSITE" id="PS00379">
    <property type="entry name" value="CDP_ALCOHOL_P_TRANSF"/>
    <property type="match status" value="1"/>
</dbReference>
<feature type="transmembrane region" description="Helical" evidence="4">
    <location>
        <begin position="240"/>
        <end position="262"/>
    </location>
</feature>
<proteinExistence type="inferred from homology"/>
<accession>A0ABT7SJ42</accession>
<dbReference type="InterPro" id="IPR043130">
    <property type="entry name" value="CDP-OH_PTrfase_TM_dom"/>
</dbReference>
<evidence type="ECO:0000313" key="5">
    <source>
        <dbReference type="EMBL" id="MDM7855572.1"/>
    </source>
</evidence>
<reference evidence="5 6" key="1">
    <citation type="submission" date="2023-06" db="EMBL/GenBank/DDBJ databases">
        <title>Cellulomonas sp. MW4 Whole genome sequence.</title>
        <authorList>
            <person name="Park S."/>
        </authorList>
    </citation>
    <scope>NUCLEOTIDE SEQUENCE [LARGE SCALE GENOMIC DNA]</scope>
    <source>
        <strain evidence="5 6">MW4</strain>
    </source>
</reference>
<keyword evidence="6" id="KW-1185">Reference proteome</keyword>